<name>A0A5Q4ZM94_9BURK</name>
<sequence>MVSVTGWIAPAPTPWISRKAIIAGIDQAKPASTEPIRKIAMPASMTGLRPYRSASLPKTTVIAVCVSRNDEKTQLYRCRSPSCATIWGMAVETMVASMATIAMDAMTAAMTRGRDDCGLRDMSEELVIGCKARRVARPWAGTPRRISTAVRGRPVSSMHPAGNAR</sequence>
<dbReference type="Proteomes" id="UP000325811">
    <property type="component" value="Chromosome II"/>
</dbReference>
<dbReference type="EMBL" id="LR699554">
    <property type="protein sequence ID" value="VVD33137.1"/>
    <property type="molecule type" value="Genomic_DNA"/>
</dbReference>
<proteinExistence type="predicted"/>
<dbReference type="AlphaFoldDB" id="A0A5Q4ZM94"/>
<organism evidence="1 2">
    <name type="scientific">Paraburkholderia dioscoreae</name>
    <dbReference type="NCBI Taxonomy" id="2604047"/>
    <lineage>
        <taxon>Bacteria</taxon>
        <taxon>Pseudomonadati</taxon>
        <taxon>Pseudomonadota</taxon>
        <taxon>Betaproteobacteria</taxon>
        <taxon>Burkholderiales</taxon>
        <taxon>Burkholderiaceae</taxon>
        <taxon>Paraburkholderia</taxon>
    </lineage>
</organism>
<reference evidence="1 2" key="1">
    <citation type="submission" date="2019-08" db="EMBL/GenBank/DDBJ databases">
        <authorList>
            <person name="Herpell B J."/>
        </authorList>
    </citation>
    <scope>NUCLEOTIDE SEQUENCE [LARGE SCALE GENOMIC DNA]</scope>
    <source>
        <strain evidence="2">Msb3</strain>
    </source>
</reference>
<gene>
    <name evidence="1" type="ORF">PDMSB3_1853</name>
</gene>
<keyword evidence="2" id="KW-1185">Reference proteome</keyword>
<dbReference type="KEGG" id="pdio:PDMSB3_1853.1"/>
<accession>A0A5Q4ZM94</accession>
<protein>
    <submittedName>
        <fullName evidence="1">Uncharacterized protein</fullName>
    </submittedName>
</protein>
<evidence type="ECO:0000313" key="2">
    <source>
        <dbReference type="Proteomes" id="UP000325811"/>
    </source>
</evidence>
<evidence type="ECO:0000313" key="1">
    <source>
        <dbReference type="EMBL" id="VVD33137.1"/>
    </source>
</evidence>